<dbReference type="SUPFAM" id="SSF64182">
    <property type="entry name" value="DHH phosphoesterases"/>
    <property type="match status" value="1"/>
</dbReference>
<dbReference type="CDD" id="cd04487">
    <property type="entry name" value="RecJ_OBF2_like"/>
    <property type="match status" value="1"/>
</dbReference>
<dbReference type="CDD" id="cd10719">
    <property type="entry name" value="DnaJ_zf"/>
    <property type="match status" value="1"/>
</dbReference>
<proteinExistence type="predicted"/>
<evidence type="ECO:0000259" key="3">
    <source>
        <dbReference type="PROSITE" id="PS51188"/>
    </source>
</evidence>
<dbReference type="CDD" id="cd04473">
    <property type="entry name" value="S1_RecJ_like"/>
    <property type="match status" value="1"/>
</dbReference>
<feature type="domain" description="S1 motif" evidence="2">
    <location>
        <begin position="139"/>
        <end position="199"/>
    </location>
</feature>
<name>G7WNN5_METH6</name>
<dbReference type="Proteomes" id="UP000005877">
    <property type="component" value="Chromosome"/>
</dbReference>
<dbReference type="InterPro" id="IPR004365">
    <property type="entry name" value="NA-bd_OB_tRNA"/>
</dbReference>
<evidence type="ECO:0000256" key="1">
    <source>
        <dbReference type="PROSITE-ProRule" id="PRU00546"/>
    </source>
</evidence>
<dbReference type="InterPro" id="IPR001305">
    <property type="entry name" value="HSP_DnaJ_Cys-rich_dom"/>
</dbReference>
<feature type="zinc finger region" description="CR-type" evidence="1">
    <location>
        <begin position="12"/>
        <end position="101"/>
    </location>
</feature>
<dbReference type="Pfam" id="PF01368">
    <property type="entry name" value="DHH"/>
    <property type="match status" value="1"/>
</dbReference>
<dbReference type="GO" id="GO:0003676">
    <property type="term" value="F:nucleic acid binding"/>
    <property type="evidence" value="ECO:0007669"/>
    <property type="project" value="InterPro"/>
</dbReference>
<sequence length="740" mass="80886">MLFIPSSPPKPINPLEAFSPAMKLCDRCGGKGYSVTGEKACPNCKGTGRIESVSLGEASASEIDELVTKGATRCTVCKGEGKIPVTETCEACGGLGREYSCAICGAKLSTRSELCANCSKKPVVHVLERACDTEDLVIGDIYRGKVSGIANFGAFVDLNDHVRGLAHNKFLKRTPEVGEEMVVRVRNIAPNGNIELEPVEVGEHHTLEVRKELPRTRVTELPGRVGKIVSIEGEVIQVKQTGGPTIFTVADDSGLVFCAAFERAGVRAYPEVDTEMIVRAIGEVSVRNGQIQIEIRSMRQLWGGEASGVKDRIERAIDERAEPADLPLLVESEVISRLRPKMREVAKEIRRAILKSKPIVVRHHADADGMSAAVAIEAAILPLIREVGGADAEYYNYRRAPSKAPFYELEDVTKDLSYALEDHSRHDQKMPLIVLMDNGSTEEDVPAMKQAQIYGLEMLVVDHHHPDEAVDKYLIAHVNPAHQGGDFGITTGMIGTEIARMINPEVEEKIKHFPAVSAVGDRSEAPEAARYIRLVEDRFSIDDLKKIALALDYEAFWLRFNDGRGLVNDILCLGRLDRHRKIVQLLCEQAKEAIDEQLRASLAHVKTQTLPNGAVMNVLDVENYAHKFTFPPPGKTSGEVHDLLCKRYEGKPVVTIGYGPDFAVLRSRGVRMNIPKMVRELREEIAAGGVNGGGHLVVGSIKFVGGMRKEVLAKLVEKIAACPADAAGISGGRQEQKVEA</sequence>
<dbReference type="InterPro" id="IPR012340">
    <property type="entry name" value="NA-bd_OB-fold"/>
</dbReference>
<dbReference type="PATRIC" id="fig|1110509.7.peg.699"/>
<dbReference type="EMBL" id="CP003117">
    <property type="protein sequence ID" value="AET64011.1"/>
    <property type="molecule type" value="Genomic_DNA"/>
</dbReference>
<evidence type="ECO:0000313" key="4">
    <source>
        <dbReference type="EMBL" id="AET64011.1"/>
    </source>
</evidence>
<dbReference type="PANTHER" id="PTHR30255:SF2">
    <property type="entry name" value="SINGLE-STRANDED-DNA-SPECIFIC EXONUCLEASE RECJ"/>
    <property type="match status" value="1"/>
</dbReference>
<dbReference type="AlphaFoldDB" id="G7WNN5"/>
<dbReference type="HOGENOM" id="CLU_018957_0_0_2"/>
<organism evidence="4 5">
    <name type="scientific">Methanothrix harundinacea (strain 6Ac)</name>
    <name type="common">Methanosaeta harundinacea</name>
    <dbReference type="NCBI Taxonomy" id="1110509"/>
    <lineage>
        <taxon>Archaea</taxon>
        <taxon>Methanobacteriati</taxon>
        <taxon>Methanobacteriota</taxon>
        <taxon>Stenosarchaea group</taxon>
        <taxon>Methanomicrobia</taxon>
        <taxon>Methanotrichales</taxon>
        <taxon>Methanotrichaceae</taxon>
        <taxon>Methanothrix</taxon>
    </lineage>
</organism>
<gene>
    <name evidence="4" type="ordered locus">Mhar_0633</name>
</gene>
<dbReference type="GO" id="GO:0004527">
    <property type="term" value="F:exonuclease activity"/>
    <property type="evidence" value="ECO:0007669"/>
    <property type="project" value="UniProtKB-KW"/>
</dbReference>
<dbReference type="PANTHER" id="PTHR30255">
    <property type="entry name" value="SINGLE-STRANDED-DNA-SPECIFIC EXONUCLEASE RECJ"/>
    <property type="match status" value="1"/>
</dbReference>
<keyword evidence="1" id="KW-0863">Zinc-finger</keyword>
<dbReference type="Gene3D" id="2.10.230.10">
    <property type="entry name" value="Heat shock protein DnaJ, cysteine-rich domain"/>
    <property type="match status" value="1"/>
</dbReference>
<keyword evidence="1" id="KW-0862">Zinc</keyword>
<dbReference type="STRING" id="1110509.Mhar_0633"/>
<dbReference type="GO" id="GO:0051082">
    <property type="term" value="F:unfolded protein binding"/>
    <property type="evidence" value="ECO:0007669"/>
    <property type="project" value="InterPro"/>
</dbReference>
<dbReference type="SUPFAM" id="SSF50249">
    <property type="entry name" value="Nucleic acid-binding proteins"/>
    <property type="match status" value="2"/>
</dbReference>
<protein>
    <submittedName>
        <fullName evidence="4">Phosphoesterase, RecJ domain protein</fullName>
    </submittedName>
</protein>
<dbReference type="InterPro" id="IPR036410">
    <property type="entry name" value="HSP_DnaJ_Cys-rich_dom_sf"/>
</dbReference>
<dbReference type="InterPro" id="IPR003029">
    <property type="entry name" value="S1_domain"/>
</dbReference>
<dbReference type="Gene3D" id="2.40.50.140">
    <property type="entry name" value="Nucleic acid-binding proteins"/>
    <property type="match status" value="2"/>
</dbReference>
<dbReference type="PROSITE" id="PS50126">
    <property type="entry name" value="S1"/>
    <property type="match status" value="1"/>
</dbReference>
<evidence type="ECO:0000259" key="2">
    <source>
        <dbReference type="PROSITE" id="PS50126"/>
    </source>
</evidence>
<dbReference type="PROSITE" id="PS51188">
    <property type="entry name" value="ZF_CR"/>
    <property type="match status" value="1"/>
</dbReference>
<evidence type="ECO:0000313" key="5">
    <source>
        <dbReference type="Proteomes" id="UP000005877"/>
    </source>
</evidence>
<dbReference type="InterPro" id="IPR038763">
    <property type="entry name" value="DHH_sf"/>
</dbReference>
<dbReference type="KEGG" id="mhi:Mhar_0633"/>
<dbReference type="Pfam" id="PF01336">
    <property type="entry name" value="tRNA_anti-codon"/>
    <property type="match status" value="1"/>
</dbReference>
<dbReference type="Gene3D" id="3.90.1640.30">
    <property type="match status" value="1"/>
</dbReference>
<dbReference type="GO" id="GO:0031072">
    <property type="term" value="F:heat shock protein binding"/>
    <property type="evidence" value="ECO:0007669"/>
    <property type="project" value="InterPro"/>
</dbReference>
<dbReference type="SMART" id="SM00316">
    <property type="entry name" value="S1"/>
    <property type="match status" value="1"/>
</dbReference>
<accession>G7WNN5</accession>
<feature type="domain" description="CR-type" evidence="3">
    <location>
        <begin position="12"/>
        <end position="101"/>
    </location>
</feature>
<dbReference type="GO" id="GO:0008270">
    <property type="term" value="F:zinc ion binding"/>
    <property type="evidence" value="ECO:0007669"/>
    <property type="project" value="UniProtKB-KW"/>
</dbReference>
<keyword evidence="5" id="KW-1185">Reference proteome</keyword>
<keyword evidence="1" id="KW-0479">Metal-binding</keyword>
<dbReference type="InterPro" id="IPR051673">
    <property type="entry name" value="SSDNA_exonuclease_RecJ"/>
</dbReference>
<reference evidence="4 5" key="1">
    <citation type="journal article" date="2012" name="PLoS ONE">
        <title>The genome characteristics and predicted function of methyl-group oxidation pathway in the obligate aceticlastic methanogens, Methanosaeta spp.</title>
        <authorList>
            <person name="Zhu J."/>
            <person name="Zheng H."/>
            <person name="Ai G."/>
            <person name="Zhang G."/>
            <person name="Liu D."/>
            <person name="Liu X."/>
            <person name="Dong X."/>
        </authorList>
    </citation>
    <scope>NUCLEOTIDE SEQUENCE [LARGE SCALE GENOMIC DNA]</scope>
    <source>
        <strain evidence="4 5">6Ac</strain>
    </source>
</reference>
<dbReference type="Pfam" id="PF00575">
    <property type="entry name" value="S1"/>
    <property type="match status" value="1"/>
</dbReference>
<dbReference type="SUPFAM" id="SSF57938">
    <property type="entry name" value="DnaJ/Hsp40 cysteine-rich domain"/>
    <property type="match status" value="1"/>
</dbReference>
<dbReference type="InterPro" id="IPR001667">
    <property type="entry name" value="DDH_dom"/>
</dbReference>